<comment type="caution">
    <text evidence="5">The sequence shown here is derived from an EMBL/GenBank/DDBJ whole genome shotgun (WGS) entry which is preliminary data.</text>
</comment>
<evidence type="ECO:0000256" key="2">
    <source>
        <dbReference type="ARBA" id="ARBA00022723"/>
    </source>
</evidence>
<dbReference type="EMBL" id="JPWB01000002">
    <property type="protein sequence ID" value="RCK24274.1"/>
    <property type="molecule type" value="Genomic_DNA"/>
</dbReference>
<accession>A0A367VGE0</accession>
<keyword evidence="3" id="KW-0862">Zinc</keyword>
<name>A0A367VGE0_9PROT</name>
<evidence type="ECO:0000256" key="1">
    <source>
        <dbReference type="ARBA" id="ARBA00005495"/>
    </source>
</evidence>
<reference evidence="5 6" key="1">
    <citation type="submission" date="2014-07" db="EMBL/GenBank/DDBJ databases">
        <title>Draft genome sequence of Thalassospira profundimaris R8-17.</title>
        <authorList>
            <person name="Lai Q."/>
            <person name="Shao Z."/>
        </authorList>
    </citation>
    <scope>NUCLEOTIDE SEQUENCE [LARGE SCALE GENOMIC DNA]</scope>
    <source>
        <strain evidence="5 6">R8-17</strain>
    </source>
</reference>
<dbReference type="SUPFAM" id="SSF51316">
    <property type="entry name" value="Mss4-like"/>
    <property type="match status" value="1"/>
</dbReference>
<evidence type="ECO:0000313" key="5">
    <source>
        <dbReference type="EMBL" id="RCK24274.1"/>
    </source>
</evidence>
<sequence length="96" mass="10464">MFPSDAVSVTGKVSQFKYLSGKGSEVTKAFCATCGSPVYGTNTRTPDHITLTLGTMDDASGLGIEVVVFERDKPHWDQLDENVISFPAQPNWKPQN</sequence>
<dbReference type="GO" id="GO:0016846">
    <property type="term" value="F:carbon-sulfur lyase activity"/>
    <property type="evidence" value="ECO:0007669"/>
    <property type="project" value="InterPro"/>
</dbReference>
<organism evidence="5 6">
    <name type="scientific">Thalassospira profundimaris</name>
    <dbReference type="NCBI Taxonomy" id="502049"/>
    <lineage>
        <taxon>Bacteria</taxon>
        <taxon>Pseudomonadati</taxon>
        <taxon>Pseudomonadota</taxon>
        <taxon>Alphaproteobacteria</taxon>
        <taxon>Rhodospirillales</taxon>
        <taxon>Thalassospiraceae</taxon>
        <taxon>Thalassospira</taxon>
    </lineage>
</organism>
<dbReference type="Pfam" id="PF04828">
    <property type="entry name" value="GFA"/>
    <property type="match status" value="1"/>
</dbReference>
<dbReference type="InterPro" id="IPR011057">
    <property type="entry name" value="Mss4-like_sf"/>
</dbReference>
<evidence type="ECO:0000256" key="3">
    <source>
        <dbReference type="ARBA" id="ARBA00022833"/>
    </source>
</evidence>
<evidence type="ECO:0000313" key="6">
    <source>
        <dbReference type="Proteomes" id="UP000253061"/>
    </source>
</evidence>
<comment type="similarity">
    <text evidence="1">Belongs to the Gfa family.</text>
</comment>
<dbReference type="Proteomes" id="UP000253061">
    <property type="component" value="Unassembled WGS sequence"/>
</dbReference>
<proteinExistence type="inferred from homology"/>
<dbReference type="AlphaFoldDB" id="A0A367VGE0"/>
<feature type="domain" description="CENP-V/GFA" evidence="4">
    <location>
        <begin position="2"/>
        <end position="69"/>
    </location>
</feature>
<dbReference type="InterPro" id="IPR006913">
    <property type="entry name" value="CENP-V/GFA"/>
</dbReference>
<keyword evidence="2" id="KW-0479">Metal-binding</keyword>
<evidence type="ECO:0000259" key="4">
    <source>
        <dbReference type="Pfam" id="PF04828"/>
    </source>
</evidence>
<gene>
    <name evidence="5" type="ORF">TH6_06125</name>
</gene>
<dbReference type="Gene3D" id="2.170.150.70">
    <property type="match status" value="1"/>
</dbReference>
<dbReference type="GO" id="GO:0046872">
    <property type="term" value="F:metal ion binding"/>
    <property type="evidence" value="ECO:0007669"/>
    <property type="project" value="UniProtKB-KW"/>
</dbReference>
<protein>
    <submittedName>
        <fullName evidence="5">Aldehyde-activating protein</fullName>
    </submittedName>
</protein>